<keyword evidence="5" id="KW-1185">Reference proteome</keyword>
<dbReference type="Pfam" id="PF07969">
    <property type="entry name" value="Amidohydro_3"/>
    <property type="match status" value="1"/>
</dbReference>
<dbReference type="GO" id="GO:0006209">
    <property type="term" value="P:cytosine catabolic process"/>
    <property type="evidence" value="ECO:0007669"/>
    <property type="project" value="TreeGrafter"/>
</dbReference>
<dbReference type="InterPro" id="IPR052349">
    <property type="entry name" value="Metallo-hydrolase_Enzymes"/>
</dbReference>
<evidence type="ECO:0000259" key="3">
    <source>
        <dbReference type="Pfam" id="PF07969"/>
    </source>
</evidence>
<accession>A0A7K3TGB8</accession>
<proteinExistence type="predicted"/>
<dbReference type="AlphaFoldDB" id="A0A7K3TGB8"/>
<dbReference type="FunFam" id="3.20.20.140:FF:000019">
    <property type="entry name" value="Cytosine deaminase"/>
    <property type="match status" value="1"/>
</dbReference>
<gene>
    <name evidence="4" type="primary">codA</name>
    <name evidence="4" type="ORF">GFD22_01390</name>
</gene>
<protein>
    <submittedName>
        <fullName evidence="4">Cytosine deaminase</fullName>
    </submittedName>
</protein>
<reference evidence="4 5" key="1">
    <citation type="submission" date="2019-10" db="EMBL/GenBank/DDBJ databases">
        <title>Bifidobacterium from non-human primates.</title>
        <authorList>
            <person name="Modesto M."/>
        </authorList>
    </citation>
    <scope>NUCLEOTIDE SEQUENCE [LARGE SCALE GENOMIC DNA]</scope>
    <source>
        <strain evidence="4 5">TREC</strain>
    </source>
</reference>
<feature type="domain" description="Amidohydrolase 3" evidence="3">
    <location>
        <begin position="45"/>
        <end position="401"/>
    </location>
</feature>
<name>A0A7K3TGB8_9BIFI</name>
<keyword evidence="1" id="KW-0479">Metal-binding</keyword>
<sequence length="417" mass="45874">MLISNVNVDNAGVLKDVRIEDGKFAAIEPVGTLKAKPGEETIGGGGRVLLPPFVDPHIHLDSTGTAGEPEWNETGTLFDGIRIWAERKQSLTIEDVKERARKTIRRQVEQGIQCIRTHADVTDPTLTGLHALIELRDELKDVVDLQVVAFPQDGILSFPHGKELMEQAVKDGADVVGGIPHFEFTRQYGVESVHFLMDLAEKYGRLVDVHCDEIDDPQSRNLEVLATLALEKGMGDRVTASHTTAMGSYNDAYAYKLMRLLKMSGINFVSNPLVNVHLGGRFDTYPKRRGVTRIHELVANGINVALGEDDVRDPWNPLGDGNMLDVAMMGVYIEHMMGYGQIQNAFRLITYNGAKAMHITDRYGIEVGKPGNCILLDAPDFYAALNRHAPVLANVRAGRVLVRRPSVTPEVNAGGLL</sequence>
<dbReference type="Gene3D" id="2.30.40.10">
    <property type="entry name" value="Urease, subunit C, domain 1"/>
    <property type="match status" value="1"/>
</dbReference>
<comment type="caution">
    <text evidence="4">The sequence shown here is derived from an EMBL/GenBank/DDBJ whole genome shotgun (WGS) entry which is preliminary data.</text>
</comment>
<dbReference type="GO" id="GO:0046872">
    <property type="term" value="F:metal ion binding"/>
    <property type="evidence" value="ECO:0007669"/>
    <property type="project" value="UniProtKB-KW"/>
</dbReference>
<evidence type="ECO:0000313" key="4">
    <source>
        <dbReference type="EMBL" id="NEG77660.1"/>
    </source>
</evidence>
<organism evidence="4 5">
    <name type="scientific">Bifidobacterium avesanii</name>
    <dbReference type="NCBI Taxonomy" id="1798157"/>
    <lineage>
        <taxon>Bacteria</taxon>
        <taxon>Bacillati</taxon>
        <taxon>Actinomycetota</taxon>
        <taxon>Actinomycetes</taxon>
        <taxon>Bifidobacteriales</taxon>
        <taxon>Bifidobacteriaceae</taxon>
        <taxon>Bifidobacterium</taxon>
    </lineage>
</organism>
<dbReference type="InterPro" id="IPR013108">
    <property type="entry name" value="Amidohydro_3"/>
</dbReference>
<keyword evidence="2" id="KW-0378">Hydrolase</keyword>
<dbReference type="RefSeq" id="WP_152349578.1">
    <property type="nucleotide sequence ID" value="NZ_WBSN01000001.1"/>
</dbReference>
<dbReference type="Proteomes" id="UP000469763">
    <property type="component" value="Unassembled WGS sequence"/>
</dbReference>
<dbReference type="InterPro" id="IPR011059">
    <property type="entry name" value="Metal-dep_hydrolase_composite"/>
</dbReference>
<dbReference type="PANTHER" id="PTHR32027">
    <property type="entry name" value="CYTOSINE DEAMINASE"/>
    <property type="match status" value="1"/>
</dbReference>
<dbReference type="EMBL" id="WHZY01000001">
    <property type="protein sequence ID" value="NEG77660.1"/>
    <property type="molecule type" value="Genomic_DNA"/>
</dbReference>
<evidence type="ECO:0000313" key="5">
    <source>
        <dbReference type="Proteomes" id="UP000469763"/>
    </source>
</evidence>
<evidence type="ECO:0000256" key="1">
    <source>
        <dbReference type="ARBA" id="ARBA00022723"/>
    </source>
</evidence>
<dbReference type="CDD" id="cd01293">
    <property type="entry name" value="Bact_CD"/>
    <property type="match status" value="1"/>
</dbReference>
<dbReference type="GO" id="GO:0004131">
    <property type="term" value="F:cytosine deaminase activity"/>
    <property type="evidence" value="ECO:0007669"/>
    <property type="project" value="TreeGrafter"/>
</dbReference>
<dbReference type="SUPFAM" id="SSF51556">
    <property type="entry name" value="Metallo-dependent hydrolases"/>
    <property type="match status" value="1"/>
</dbReference>
<dbReference type="GO" id="GO:0035888">
    <property type="term" value="F:isoguanine deaminase activity"/>
    <property type="evidence" value="ECO:0007669"/>
    <property type="project" value="TreeGrafter"/>
</dbReference>
<dbReference type="NCBIfam" id="NF006685">
    <property type="entry name" value="PRK09230.1"/>
    <property type="match status" value="1"/>
</dbReference>
<dbReference type="Gene3D" id="3.20.20.140">
    <property type="entry name" value="Metal-dependent hydrolases"/>
    <property type="match status" value="1"/>
</dbReference>
<evidence type="ECO:0000256" key="2">
    <source>
        <dbReference type="ARBA" id="ARBA00022801"/>
    </source>
</evidence>
<dbReference type="PANTHER" id="PTHR32027:SF0">
    <property type="entry name" value="CYTOSINE DEAMINASE"/>
    <property type="match status" value="1"/>
</dbReference>
<dbReference type="SUPFAM" id="SSF51338">
    <property type="entry name" value="Composite domain of metallo-dependent hydrolases"/>
    <property type="match status" value="1"/>
</dbReference>
<dbReference type="InterPro" id="IPR032466">
    <property type="entry name" value="Metal_Hydrolase"/>
</dbReference>
<dbReference type="OrthoDB" id="3366604at2"/>